<keyword evidence="1" id="KW-0929">Antimicrobial</keyword>
<dbReference type="InterPro" id="IPR036574">
    <property type="entry name" value="Scorpion_toxin-like_sf"/>
</dbReference>
<accession>A0A2P6RQW7</accession>
<dbReference type="GO" id="GO:0050832">
    <property type="term" value="P:defense response to fungus"/>
    <property type="evidence" value="ECO:0007669"/>
    <property type="project" value="UniProtKB-KW"/>
</dbReference>
<evidence type="ECO:0000313" key="7">
    <source>
        <dbReference type="EMBL" id="PRQ48835.1"/>
    </source>
</evidence>
<evidence type="ECO:0000313" key="8">
    <source>
        <dbReference type="Proteomes" id="UP000238479"/>
    </source>
</evidence>
<dbReference type="InterPro" id="IPR008176">
    <property type="entry name" value="Defensin_plant"/>
</dbReference>
<keyword evidence="3 5" id="KW-0732">Signal</keyword>
<reference evidence="7 8" key="1">
    <citation type="journal article" date="2018" name="Nat. Genet.">
        <title>The Rosa genome provides new insights in the design of modern roses.</title>
        <authorList>
            <person name="Bendahmane M."/>
        </authorList>
    </citation>
    <scope>NUCLEOTIDE SEQUENCE [LARGE SCALE GENOMIC DNA]</scope>
    <source>
        <strain evidence="8">cv. Old Blush</strain>
    </source>
</reference>
<dbReference type="Gramene" id="PRQ48835">
    <property type="protein sequence ID" value="PRQ48835"/>
    <property type="gene ID" value="RchiOBHm_Chr2g0115151"/>
</dbReference>
<evidence type="ECO:0000256" key="3">
    <source>
        <dbReference type="ARBA" id="ARBA00022729"/>
    </source>
</evidence>
<feature type="signal peptide" evidence="5">
    <location>
        <begin position="1"/>
        <end position="21"/>
    </location>
</feature>
<dbReference type="PANTHER" id="PTHR33147">
    <property type="entry name" value="DEFENSIN-LIKE PROTEIN 1"/>
    <property type="match status" value="1"/>
</dbReference>
<evidence type="ECO:0000259" key="6">
    <source>
        <dbReference type="SMART" id="SM00505"/>
    </source>
</evidence>
<gene>
    <name evidence="7" type="ORF">RchiOBHm_Chr2g0115151</name>
</gene>
<evidence type="ECO:0000256" key="1">
    <source>
        <dbReference type="ARBA" id="ARBA00022529"/>
    </source>
</evidence>
<dbReference type="STRING" id="74649.A0A2P6RQW7"/>
<keyword evidence="8" id="KW-1185">Reference proteome</keyword>
<sequence length="78" mass="8403">MDRSIRLAAFLLVLVLMGTEMGPTIVAGENLRTCDSPSGKFKGPCIISSNCALTCQKEGFAGGHCRDFLRKCYCAKPC</sequence>
<evidence type="ECO:0000256" key="4">
    <source>
        <dbReference type="ARBA" id="ARBA00023157"/>
    </source>
</evidence>
<feature type="chain" id="PRO_5015170379" evidence="5">
    <location>
        <begin position="22"/>
        <end position="78"/>
    </location>
</feature>
<dbReference type="CDD" id="cd00107">
    <property type="entry name" value="Knot1"/>
    <property type="match status" value="1"/>
</dbReference>
<comment type="caution">
    <text evidence="7">The sequence shown here is derived from an EMBL/GenBank/DDBJ whole genome shotgun (WGS) entry which is preliminary data.</text>
</comment>
<dbReference type="InterPro" id="IPR003614">
    <property type="entry name" value="Knottins"/>
</dbReference>
<keyword evidence="2" id="KW-0295">Fungicide</keyword>
<organism evidence="7 8">
    <name type="scientific">Rosa chinensis</name>
    <name type="common">China rose</name>
    <dbReference type="NCBI Taxonomy" id="74649"/>
    <lineage>
        <taxon>Eukaryota</taxon>
        <taxon>Viridiplantae</taxon>
        <taxon>Streptophyta</taxon>
        <taxon>Embryophyta</taxon>
        <taxon>Tracheophyta</taxon>
        <taxon>Spermatophyta</taxon>
        <taxon>Magnoliopsida</taxon>
        <taxon>eudicotyledons</taxon>
        <taxon>Gunneridae</taxon>
        <taxon>Pentapetalae</taxon>
        <taxon>rosids</taxon>
        <taxon>fabids</taxon>
        <taxon>Rosales</taxon>
        <taxon>Rosaceae</taxon>
        <taxon>Rosoideae</taxon>
        <taxon>Rosoideae incertae sedis</taxon>
        <taxon>Rosa</taxon>
    </lineage>
</organism>
<evidence type="ECO:0000256" key="2">
    <source>
        <dbReference type="ARBA" id="ARBA00022577"/>
    </source>
</evidence>
<dbReference type="GO" id="GO:0031640">
    <property type="term" value="P:killing of cells of another organism"/>
    <property type="evidence" value="ECO:0007669"/>
    <property type="project" value="UniProtKB-KW"/>
</dbReference>
<dbReference type="PROSITE" id="PS00940">
    <property type="entry name" value="GAMMA_THIONIN"/>
    <property type="match status" value="1"/>
</dbReference>
<dbReference type="OMA" id="LIMATEM"/>
<dbReference type="Pfam" id="PF00304">
    <property type="entry name" value="Gamma-thionin"/>
    <property type="match status" value="1"/>
</dbReference>
<dbReference type="PRINTS" id="PR00288">
    <property type="entry name" value="PUROTHIONIN"/>
</dbReference>
<protein>
    <submittedName>
        <fullName evidence="7">Putative defensin, plant</fullName>
    </submittedName>
</protein>
<dbReference type="AlphaFoldDB" id="A0A2P6RQW7"/>
<dbReference type="PANTHER" id="PTHR33147:SF39">
    <property type="entry name" value="DRO1 PROTEIN-RELATED"/>
    <property type="match status" value="1"/>
</dbReference>
<proteinExistence type="predicted"/>
<dbReference type="SUPFAM" id="SSF57095">
    <property type="entry name" value="Scorpion toxin-like"/>
    <property type="match status" value="1"/>
</dbReference>
<dbReference type="EMBL" id="PDCK01000040">
    <property type="protein sequence ID" value="PRQ48835.1"/>
    <property type="molecule type" value="Genomic_DNA"/>
</dbReference>
<keyword evidence="4" id="KW-1015">Disulfide bond</keyword>
<feature type="domain" description="Knottins-like" evidence="6">
    <location>
        <begin position="33"/>
        <end position="78"/>
    </location>
</feature>
<dbReference type="Proteomes" id="UP000238479">
    <property type="component" value="Chromosome 2"/>
</dbReference>
<name>A0A2P6RQW7_ROSCH</name>
<evidence type="ECO:0000256" key="5">
    <source>
        <dbReference type="SAM" id="SignalP"/>
    </source>
</evidence>
<dbReference type="Gene3D" id="3.30.30.10">
    <property type="entry name" value="Knottin, scorpion toxin-like"/>
    <property type="match status" value="1"/>
</dbReference>
<dbReference type="SMART" id="SM00505">
    <property type="entry name" value="Knot1"/>
    <property type="match status" value="1"/>
</dbReference>